<protein>
    <recommendedName>
        <fullName evidence="4">HTH gntR-type domain-containing protein</fullName>
    </recommendedName>
</protein>
<keyword evidence="1" id="KW-0805">Transcription regulation</keyword>
<comment type="caution">
    <text evidence="5">The sequence shown here is derived from an EMBL/GenBank/DDBJ whole genome shotgun (WGS) entry which is preliminary data.</text>
</comment>
<dbReference type="InterPro" id="IPR036390">
    <property type="entry name" value="WH_DNA-bd_sf"/>
</dbReference>
<dbReference type="SMART" id="SM00345">
    <property type="entry name" value="HTH_GNTR"/>
    <property type="match status" value="1"/>
</dbReference>
<gene>
    <name evidence="5" type="ORF">Sdagh_32950</name>
</gene>
<organism evidence="5 6">
    <name type="scientific">Streptomyces daghestanicus</name>
    <dbReference type="NCBI Taxonomy" id="66885"/>
    <lineage>
        <taxon>Bacteria</taxon>
        <taxon>Bacillati</taxon>
        <taxon>Actinomycetota</taxon>
        <taxon>Actinomycetes</taxon>
        <taxon>Kitasatosporales</taxon>
        <taxon>Streptomycetaceae</taxon>
        <taxon>Streptomyces</taxon>
    </lineage>
</organism>
<dbReference type="CDD" id="cd07377">
    <property type="entry name" value="WHTH_GntR"/>
    <property type="match status" value="1"/>
</dbReference>
<dbReference type="PRINTS" id="PR00035">
    <property type="entry name" value="HTHGNTR"/>
</dbReference>
<dbReference type="Gene3D" id="1.10.10.10">
    <property type="entry name" value="Winged helix-like DNA-binding domain superfamily/Winged helix DNA-binding domain"/>
    <property type="match status" value="1"/>
</dbReference>
<evidence type="ECO:0000259" key="4">
    <source>
        <dbReference type="PROSITE" id="PS50949"/>
    </source>
</evidence>
<keyword evidence="6" id="KW-1185">Reference proteome</keyword>
<evidence type="ECO:0000313" key="6">
    <source>
        <dbReference type="Proteomes" id="UP001052655"/>
    </source>
</evidence>
<proteinExistence type="predicted"/>
<evidence type="ECO:0000256" key="2">
    <source>
        <dbReference type="ARBA" id="ARBA00023125"/>
    </source>
</evidence>
<keyword evidence="3" id="KW-0804">Transcription</keyword>
<evidence type="ECO:0000256" key="1">
    <source>
        <dbReference type="ARBA" id="ARBA00023015"/>
    </source>
</evidence>
<dbReference type="InterPro" id="IPR036388">
    <property type="entry name" value="WH-like_DNA-bd_sf"/>
</dbReference>
<feature type="domain" description="HTH gntR-type" evidence="4">
    <location>
        <begin position="2"/>
        <end position="69"/>
    </location>
</feature>
<dbReference type="Proteomes" id="UP001052655">
    <property type="component" value="Unassembled WGS sequence"/>
</dbReference>
<dbReference type="PANTHER" id="PTHR43537:SF24">
    <property type="entry name" value="GLUCONATE OPERON TRANSCRIPTIONAL REPRESSOR"/>
    <property type="match status" value="1"/>
</dbReference>
<keyword evidence="2" id="KW-0238">DNA-binding</keyword>
<dbReference type="PROSITE" id="PS50949">
    <property type="entry name" value="HTH_GNTR"/>
    <property type="match status" value="1"/>
</dbReference>
<accession>A0ABQ3Q2T2</accession>
<name>A0ABQ3Q2T2_9ACTN</name>
<sequence>MGPKTTKVYDTLRARLAAGEYAPGSKFPSERTLAETLGIGRTALRQVLARLVAEGALEVRGRSAYSPPQKVPRSAL</sequence>
<reference evidence="5" key="1">
    <citation type="submission" date="2024-05" db="EMBL/GenBank/DDBJ databases">
        <title>Whole genome shotgun sequence of Streptomyces daghestanicus NBRC 12762.</title>
        <authorList>
            <person name="Komaki H."/>
            <person name="Tamura T."/>
        </authorList>
    </citation>
    <scope>NUCLEOTIDE SEQUENCE</scope>
    <source>
        <strain evidence="5">NBRC 12762</strain>
    </source>
</reference>
<dbReference type="SUPFAM" id="SSF46785">
    <property type="entry name" value="Winged helix' DNA-binding domain"/>
    <property type="match status" value="1"/>
</dbReference>
<dbReference type="Pfam" id="PF00392">
    <property type="entry name" value="GntR"/>
    <property type="match status" value="1"/>
</dbReference>
<dbReference type="EMBL" id="BNDX01000008">
    <property type="protein sequence ID" value="GHI31565.1"/>
    <property type="molecule type" value="Genomic_DNA"/>
</dbReference>
<dbReference type="InterPro" id="IPR000524">
    <property type="entry name" value="Tscrpt_reg_HTH_GntR"/>
</dbReference>
<dbReference type="PANTHER" id="PTHR43537">
    <property type="entry name" value="TRANSCRIPTIONAL REGULATOR, GNTR FAMILY"/>
    <property type="match status" value="1"/>
</dbReference>
<evidence type="ECO:0000313" key="5">
    <source>
        <dbReference type="EMBL" id="GHI31565.1"/>
    </source>
</evidence>
<evidence type="ECO:0000256" key="3">
    <source>
        <dbReference type="ARBA" id="ARBA00023163"/>
    </source>
</evidence>